<dbReference type="AlphaFoldDB" id="A0A248LHD0"/>
<protein>
    <submittedName>
        <fullName evidence="2">Uncharacterized protein</fullName>
    </submittedName>
</protein>
<evidence type="ECO:0000313" key="3">
    <source>
        <dbReference type="Proteomes" id="UP000197424"/>
    </source>
</evidence>
<proteinExistence type="predicted"/>
<dbReference type="Proteomes" id="UP000197424">
    <property type="component" value="Chromosome"/>
</dbReference>
<evidence type="ECO:0000313" key="2">
    <source>
        <dbReference type="EMBL" id="ASJ23864.1"/>
    </source>
</evidence>
<sequence>MDGPWLDTDNEKNDHHGSGGQISALAKEKLHEDGNSCLLRFHPLLSPWQVQAIKLIKSHIRII</sequence>
<feature type="region of interest" description="Disordered" evidence="1">
    <location>
        <begin position="1"/>
        <end position="26"/>
    </location>
</feature>
<evidence type="ECO:0000256" key="1">
    <source>
        <dbReference type="SAM" id="MobiDB-lite"/>
    </source>
</evidence>
<name>A0A248LHD0_9NEIS</name>
<reference evidence="3" key="1">
    <citation type="submission" date="2017-06" db="EMBL/GenBank/DDBJ databases">
        <title>Whole genome sequence of Laribacter hongkongensis LHGZ1.</title>
        <authorList>
            <person name="Chen D."/>
            <person name="Wu H."/>
            <person name="Chen J."/>
        </authorList>
    </citation>
    <scope>NUCLEOTIDE SEQUENCE [LARGE SCALE GENOMIC DNA]</scope>
    <source>
        <strain evidence="3">LHGZ1</strain>
    </source>
</reference>
<organism evidence="2 3">
    <name type="scientific">Laribacter hongkongensis</name>
    <dbReference type="NCBI Taxonomy" id="168471"/>
    <lineage>
        <taxon>Bacteria</taxon>
        <taxon>Pseudomonadati</taxon>
        <taxon>Pseudomonadota</taxon>
        <taxon>Betaproteobacteria</taxon>
        <taxon>Neisseriales</taxon>
        <taxon>Aquaspirillaceae</taxon>
        <taxon>Laribacter</taxon>
    </lineage>
</organism>
<gene>
    <name evidence="2" type="ORF">LHGZ1_1033</name>
</gene>
<dbReference type="EMBL" id="CP022115">
    <property type="protein sequence ID" value="ASJ23864.1"/>
    <property type="molecule type" value="Genomic_DNA"/>
</dbReference>
<accession>A0A248LHD0</accession>